<organism evidence="3 4">
    <name type="scientific">Tamaricihabitans halophyticus</name>
    <dbReference type="NCBI Taxonomy" id="1262583"/>
    <lineage>
        <taxon>Bacteria</taxon>
        <taxon>Bacillati</taxon>
        <taxon>Actinomycetota</taxon>
        <taxon>Actinomycetes</taxon>
        <taxon>Pseudonocardiales</taxon>
        <taxon>Pseudonocardiaceae</taxon>
        <taxon>Tamaricihabitans</taxon>
    </lineage>
</organism>
<feature type="transmembrane region" description="Helical" evidence="1">
    <location>
        <begin position="87"/>
        <end position="106"/>
    </location>
</feature>
<feature type="transmembrane region" description="Helical" evidence="1">
    <location>
        <begin position="151"/>
        <end position="170"/>
    </location>
</feature>
<comment type="caution">
    <text evidence="3">The sequence shown here is derived from an EMBL/GenBank/DDBJ whole genome shotgun (WGS) entry which is preliminary data.</text>
</comment>
<keyword evidence="1" id="KW-1133">Transmembrane helix</keyword>
<dbReference type="Proteomes" id="UP000294911">
    <property type="component" value="Unassembled WGS sequence"/>
</dbReference>
<dbReference type="EMBL" id="SLXQ01000003">
    <property type="protein sequence ID" value="TCP53993.1"/>
    <property type="molecule type" value="Genomic_DNA"/>
</dbReference>
<name>A0A4R2QVC4_9PSEU</name>
<feature type="transmembrane region" description="Helical" evidence="1">
    <location>
        <begin position="118"/>
        <end position="139"/>
    </location>
</feature>
<gene>
    <name evidence="3" type="ORF">EV191_10333</name>
</gene>
<feature type="domain" description="Phosphatidic acid phosphatase type 2/haloperoxidase" evidence="2">
    <location>
        <begin position="118"/>
        <end position="190"/>
    </location>
</feature>
<dbReference type="Gene3D" id="1.20.144.10">
    <property type="entry name" value="Phosphatidic acid phosphatase type 2/haloperoxidase"/>
    <property type="match status" value="1"/>
</dbReference>
<protein>
    <submittedName>
        <fullName evidence="3">PAP2 superfamily protein</fullName>
    </submittedName>
</protein>
<evidence type="ECO:0000256" key="1">
    <source>
        <dbReference type="SAM" id="Phobius"/>
    </source>
</evidence>
<reference evidence="3 4" key="1">
    <citation type="submission" date="2019-03" db="EMBL/GenBank/DDBJ databases">
        <title>Genomic Encyclopedia of Type Strains, Phase IV (KMG-IV): sequencing the most valuable type-strain genomes for metagenomic binning, comparative biology and taxonomic classification.</title>
        <authorList>
            <person name="Goeker M."/>
        </authorList>
    </citation>
    <scope>NUCLEOTIDE SEQUENCE [LARGE SCALE GENOMIC DNA]</scope>
    <source>
        <strain evidence="3 4">DSM 45765</strain>
    </source>
</reference>
<dbReference type="InterPro" id="IPR000326">
    <property type="entry name" value="PAP2/HPO"/>
</dbReference>
<sequence>MFTSSRARHLAVLIAVFGLLGTLVLGLTVRTWTNAVGFEAALAAGIDSALGGSWVLSALAVPTEPVLLAAVLVVLCAALLRRRRFPAAVLAVGAPLLAIGLNTFALKPAFGRRYVATHLAYPSGHTVSLVAVLTVVVLLCTHRVARRTAAIALSAVLVCGAGVALIGLGYHHAADIAGGALFAISTVLLSAVGLDSLVGRRAARYVAEQRG</sequence>
<evidence type="ECO:0000313" key="4">
    <source>
        <dbReference type="Proteomes" id="UP000294911"/>
    </source>
</evidence>
<evidence type="ECO:0000313" key="3">
    <source>
        <dbReference type="EMBL" id="TCP53993.1"/>
    </source>
</evidence>
<feature type="transmembrane region" description="Helical" evidence="1">
    <location>
        <begin position="176"/>
        <end position="194"/>
    </location>
</feature>
<proteinExistence type="predicted"/>
<dbReference type="InterPro" id="IPR036938">
    <property type="entry name" value="PAP2/HPO_sf"/>
</dbReference>
<dbReference type="Pfam" id="PF01569">
    <property type="entry name" value="PAP2"/>
    <property type="match status" value="1"/>
</dbReference>
<dbReference type="AlphaFoldDB" id="A0A4R2QVC4"/>
<keyword evidence="4" id="KW-1185">Reference proteome</keyword>
<evidence type="ECO:0000259" key="2">
    <source>
        <dbReference type="Pfam" id="PF01569"/>
    </source>
</evidence>
<feature type="transmembrane region" description="Helical" evidence="1">
    <location>
        <begin position="54"/>
        <end position="80"/>
    </location>
</feature>
<accession>A0A4R2QVC4</accession>
<dbReference type="SUPFAM" id="SSF48317">
    <property type="entry name" value="Acid phosphatase/Vanadium-dependent haloperoxidase"/>
    <property type="match status" value="1"/>
</dbReference>
<keyword evidence="1" id="KW-0812">Transmembrane</keyword>
<keyword evidence="1" id="KW-0472">Membrane</keyword>